<accession>A0A9X1YC28</accession>
<evidence type="ECO:0000313" key="1">
    <source>
        <dbReference type="EMBL" id="MCK8785942.1"/>
    </source>
</evidence>
<reference evidence="1" key="1">
    <citation type="submission" date="2022-04" db="EMBL/GenBank/DDBJ databases">
        <title>Roseomonas acroporae sp. nov., isolated from coral Acropora digitifera.</title>
        <authorList>
            <person name="Sun H."/>
        </authorList>
    </citation>
    <scope>NUCLEOTIDE SEQUENCE</scope>
    <source>
        <strain evidence="1">NAR14</strain>
    </source>
</reference>
<evidence type="ECO:0000313" key="2">
    <source>
        <dbReference type="Proteomes" id="UP001139516"/>
    </source>
</evidence>
<organism evidence="1 2">
    <name type="scientific">Roseomonas acroporae</name>
    <dbReference type="NCBI Taxonomy" id="2937791"/>
    <lineage>
        <taxon>Bacteria</taxon>
        <taxon>Pseudomonadati</taxon>
        <taxon>Pseudomonadota</taxon>
        <taxon>Alphaproteobacteria</taxon>
        <taxon>Acetobacterales</taxon>
        <taxon>Roseomonadaceae</taxon>
        <taxon>Roseomonas</taxon>
    </lineage>
</organism>
<dbReference type="AlphaFoldDB" id="A0A9X1YC28"/>
<keyword evidence="2" id="KW-1185">Reference proteome</keyword>
<proteinExistence type="predicted"/>
<protein>
    <submittedName>
        <fullName evidence="1">Uncharacterized protein</fullName>
    </submittedName>
</protein>
<dbReference type="EMBL" id="JALPRX010000071">
    <property type="protein sequence ID" value="MCK8785942.1"/>
    <property type="molecule type" value="Genomic_DNA"/>
</dbReference>
<sequence length="65" mass="7277">MPEVEMWGTYRFRGHRVQVIQQWRDPFGQRMVRIAVMDTAPDAPLEDGMTEAAFLGEAVPEAAGG</sequence>
<comment type="caution">
    <text evidence="1">The sequence shown here is derived from an EMBL/GenBank/DDBJ whole genome shotgun (WGS) entry which is preliminary data.</text>
</comment>
<name>A0A9X1YC28_9PROT</name>
<dbReference type="RefSeq" id="WP_248668062.1">
    <property type="nucleotide sequence ID" value="NZ_JALPRX010000071.1"/>
</dbReference>
<gene>
    <name evidence="1" type="ORF">M0638_16305</name>
</gene>
<dbReference type="Proteomes" id="UP001139516">
    <property type="component" value="Unassembled WGS sequence"/>
</dbReference>